<dbReference type="PANTHER" id="PTHR43818:SF11">
    <property type="entry name" value="BCDNA.GH03377"/>
    <property type="match status" value="1"/>
</dbReference>
<name>X1BK59_9ZZZZ</name>
<dbReference type="GO" id="GO:0000166">
    <property type="term" value="F:nucleotide binding"/>
    <property type="evidence" value="ECO:0007669"/>
    <property type="project" value="InterPro"/>
</dbReference>
<feature type="domain" description="GFO/IDH/MocA-like oxidoreductase" evidence="4">
    <location>
        <begin position="134"/>
        <end position="255"/>
    </location>
</feature>
<dbReference type="SUPFAM" id="SSF55347">
    <property type="entry name" value="Glyceraldehyde-3-phosphate dehydrogenase-like, C-terminal domain"/>
    <property type="match status" value="1"/>
</dbReference>
<evidence type="ECO:0008006" key="6">
    <source>
        <dbReference type="Google" id="ProtNLM"/>
    </source>
</evidence>
<evidence type="ECO:0000259" key="3">
    <source>
        <dbReference type="Pfam" id="PF01408"/>
    </source>
</evidence>
<evidence type="ECO:0000256" key="1">
    <source>
        <dbReference type="ARBA" id="ARBA00023002"/>
    </source>
</evidence>
<dbReference type="Gene3D" id="3.30.360.10">
    <property type="entry name" value="Dihydrodipicolinate Reductase, domain 2"/>
    <property type="match status" value="1"/>
</dbReference>
<dbReference type="AlphaFoldDB" id="X1BK59"/>
<protein>
    <recommendedName>
        <fullName evidence="6">Gfo/Idh/MocA-like oxidoreductase N-terminal domain-containing protein</fullName>
    </recommendedName>
</protein>
<dbReference type="InterPro" id="IPR055170">
    <property type="entry name" value="GFO_IDH_MocA-like_dom"/>
</dbReference>
<sequence length="294" mass="32734">MGKVRICLIGAGRVAKVHGFNLKIHIPSSEVVAVVDNQLSIARKLAEELGVARVFKDYQKALHWDKFDVVVVTTPTFTHHPIVVDAAQAGKHVFCEKPITLNLKEADSMIEECQKNGVKLQIGFMRRFDPEFILAKRKVEEGVIGELLLIKSTGRGPGLPPEWAWDIQKSGGMLAEVASHDFDALMWFAQSRLETVEAIAANYRCPELKIRYPRFYDTALVLGTFYNGKMGVIDMSCPVGYGYDARVELLGSEGVMFVGDRRENLQPGESNINQRRDTSKGRHAASKDNEGKTT</sequence>
<evidence type="ECO:0000313" key="5">
    <source>
        <dbReference type="EMBL" id="GAG72461.1"/>
    </source>
</evidence>
<evidence type="ECO:0000259" key="4">
    <source>
        <dbReference type="Pfam" id="PF22725"/>
    </source>
</evidence>
<dbReference type="GO" id="GO:0016491">
    <property type="term" value="F:oxidoreductase activity"/>
    <property type="evidence" value="ECO:0007669"/>
    <property type="project" value="UniProtKB-KW"/>
</dbReference>
<dbReference type="InterPro" id="IPR050463">
    <property type="entry name" value="Gfo/Idh/MocA_oxidrdct_glycsds"/>
</dbReference>
<dbReference type="Pfam" id="PF22725">
    <property type="entry name" value="GFO_IDH_MocA_C3"/>
    <property type="match status" value="1"/>
</dbReference>
<dbReference type="InterPro" id="IPR036291">
    <property type="entry name" value="NAD(P)-bd_dom_sf"/>
</dbReference>
<dbReference type="InterPro" id="IPR000683">
    <property type="entry name" value="Gfo/Idh/MocA-like_OxRdtase_N"/>
</dbReference>
<accession>X1BK59</accession>
<evidence type="ECO:0000256" key="2">
    <source>
        <dbReference type="SAM" id="MobiDB-lite"/>
    </source>
</evidence>
<feature type="compositionally biased region" description="Basic and acidic residues" evidence="2">
    <location>
        <begin position="274"/>
        <end position="294"/>
    </location>
</feature>
<dbReference type="EMBL" id="BART01000446">
    <property type="protein sequence ID" value="GAG72461.1"/>
    <property type="molecule type" value="Genomic_DNA"/>
</dbReference>
<reference evidence="5" key="1">
    <citation type="journal article" date="2014" name="Front. Microbiol.">
        <title>High frequency of phylogenetically diverse reductive dehalogenase-homologous genes in deep subseafloor sedimentary metagenomes.</title>
        <authorList>
            <person name="Kawai M."/>
            <person name="Futagami T."/>
            <person name="Toyoda A."/>
            <person name="Takaki Y."/>
            <person name="Nishi S."/>
            <person name="Hori S."/>
            <person name="Arai W."/>
            <person name="Tsubouchi T."/>
            <person name="Morono Y."/>
            <person name="Uchiyama I."/>
            <person name="Ito T."/>
            <person name="Fujiyama A."/>
            <person name="Inagaki F."/>
            <person name="Takami H."/>
        </authorList>
    </citation>
    <scope>NUCLEOTIDE SEQUENCE</scope>
    <source>
        <strain evidence="5">Expedition CK06-06</strain>
    </source>
</reference>
<gene>
    <name evidence="5" type="ORF">S01H4_02144</name>
</gene>
<dbReference type="Gene3D" id="3.40.50.720">
    <property type="entry name" value="NAD(P)-binding Rossmann-like Domain"/>
    <property type="match status" value="1"/>
</dbReference>
<feature type="region of interest" description="Disordered" evidence="2">
    <location>
        <begin position="262"/>
        <end position="294"/>
    </location>
</feature>
<dbReference type="PANTHER" id="PTHR43818">
    <property type="entry name" value="BCDNA.GH03377"/>
    <property type="match status" value="1"/>
</dbReference>
<dbReference type="SUPFAM" id="SSF51735">
    <property type="entry name" value="NAD(P)-binding Rossmann-fold domains"/>
    <property type="match status" value="1"/>
</dbReference>
<feature type="domain" description="Gfo/Idh/MocA-like oxidoreductase N-terminal" evidence="3">
    <location>
        <begin position="5"/>
        <end position="124"/>
    </location>
</feature>
<comment type="caution">
    <text evidence="5">The sequence shown here is derived from an EMBL/GenBank/DDBJ whole genome shotgun (WGS) entry which is preliminary data.</text>
</comment>
<keyword evidence="1" id="KW-0560">Oxidoreductase</keyword>
<proteinExistence type="predicted"/>
<organism evidence="5">
    <name type="scientific">marine sediment metagenome</name>
    <dbReference type="NCBI Taxonomy" id="412755"/>
    <lineage>
        <taxon>unclassified sequences</taxon>
        <taxon>metagenomes</taxon>
        <taxon>ecological metagenomes</taxon>
    </lineage>
</organism>
<dbReference type="Pfam" id="PF01408">
    <property type="entry name" value="GFO_IDH_MocA"/>
    <property type="match status" value="1"/>
</dbReference>